<organism evidence="2 3">
    <name type="scientific">Globodera rostochiensis</name>
    <name type="common">Golden nematode worm</name>
    <name type="synonym">Heterodera rostochiensis</name>
    <dbReference type="NCBI Taxonomy" id="31243"/>
    <lineage>
        <taxon>Eukaryota</taxon>
        <taxon>Metazoa</taxon>
        <taxon>Ecdysozoa</taxon>
        <taxon>Nematoda</taxon>
        <taxon>Chromadorea</taxon>
        <taxon>Rhabditida</taxon>
        <taxon>Tylenchina</taxon>
        <taxon>Tylenchomorpha</taxon>
        <taxon>Tylenchoidea</taxon>
        <taxon>Heteroderidae</taxon>
        <taxon>Heteroderinae</taxon>
        <taxon>Globodera</taxon>
    </lineage>
</organism>
<dbReference type="Proteomes" id="UP000887572">
    <property type="component" value="Unplaced"/>
</dbReference>
<proteinExistence type="predicted"/>
<feature type="region of interest" description="Disordered" evidence="1">
    <location>
        <begin position="198"/>
        <end position="226"/>
    </location>
</feature>
<feature type="compositionally biased region" description="Basic and acidic residues" evidence="1">
    <location>
        <begin position="206"/>
        <end position="226"/>
    </location>
</feature>
<name>A0A914HAR6_GLORO</name>
<evidence type="ECO:0000313" key="2">
    <source>
        <dbReference type="Proteomes" id="UP000887572"/>
    </source>
</evidence>
<accession>A0A914HAR6</accession>
<sequence length="243" mass="27202">MAINMSDKKSLVNQIIGQADITVTTSGITLSGPRLSTPRFIPFDESGRCRSCKATEVEVDTMTTKEGITLWCTRIDKTQFIPFDVVYDLPGHCFFRVKNKARVFNVQYSDIPSDTCDIQLGHQDDDDDERALKRKAKVALDLVEQGLIADAMQDNMRWKKAKAAFNVLGNLLLTESIDNSKKTSGPVNGPQQLIFKEGEQQQEGEEVNKQEEGKTYEKDGDNGEIDKTLDEFFSSIKASTTMM</sequence>
<evidence type="ECO:0000313" key="3">
    <source>
        <dbReference type="WBParaSite" id="Gr19_v10_g14856.t1"/>
    </source>
</evidence>
<keyword evidence="2" id="KW-1185">Reference proteome</keyword>
<dbReference type="WBParaSite" id="Gr19_v10_g14856.t1">
    <property type="protein sequence ID" value="Gr19_v10_g14856.t1"/>
    <property type="gene ID" value="Gr19_v10_g14856"/>
</dbReference>
<dbReference type="AlphaFoldDB" id="A0A914HAR6"/>
<evidence type="ECO:0000256" key="1">
    <source>
        <dbReference type="SAM" id="MobiDB-lite"/>
    </source>
</evidence>
<reference evidence="3" key="1">
    <citation type="submission" date="2022-11" db="UniProtKB">
        <authorList>
            <consortium name="WormBaseParasite"/>
        </authorList>
    </citation>
    <scope>IDENTIFICATION</scope>
</reference>
<protein>
    <submittedName>
        <fullName evidence="3">Uncharacterized protein</fullName>
    </submittedName>
</protein>